<dbReference type="PROSITE" id="PS50853">
    <property type="entry name" value="FN3"/>
    <property type="match status" value="2"/>
</dbReference>
<dbReference type="PROSITE" id="PS00290">
    <property type="entry name" value="IG_MHC"/>
    <property type="match status" value="1"/>
</dbReference>
<dbReference type="FunFam" id="2.10.25.10:FF:000130">
    <property type="entry name" value="Laminin subunit beta 1"/>
    <property type="match status" value="1"/>
</dbReference>
<evidence type="ECO:0000256" key="4">
    <source>
        <dbReference type="ARBA" id="ARBA00022475"/>
    </source>
</evidence>
<dbReference type="SMART" id="SM00409">
    <property type="entry name" value="IG"/>
    <property type="match status" value="4"/>
</dbReference>
<keyword evidence="13 20" id="KW-0175">Coiled coil</keyword>
<dbReference type="InterPro" id="IPR036116">
    <property type="entry name" value="FN3_sf"/>
</dbReference>
<evidence type="ECO:0000259" key="25">
    <source>
        <dbReference type="PROSITE" id="PS51117"/>
    </source>
</evidence>
<dbReference type="GO" id="GO:0005886">
    <property type="term" value="C:plasma membrane"/>
    <property type="evidence" value="ECO:0007669"/>
    <property type="project" value="UniProtKB-SubCell"/>
</dbReference>
<dbReference type="SUPFAM" id="SSF57196">
    <property type="entry name" value="EGF/Laminin"/>
    <property type="match status" value="2"/>
</dbReference>
<feature type="domain" description="Ig-like" evidence="23">
    <location>
        <begin position="694"/>
        <end position="781"/>
    </location>
</feature>
<keyword evidence="7" id="KW-0812">Transmembrane</keyword>
<proteinExistence type="inferred from homology"/>
<evidence type="ECO:0000256" key="13">
    <source>
        <dbReference type="ARBA" id="ARBA00023054"/>
    </source>
</evidence>
<keyword evidence="5" id="KW-0964">Secreted</keyword>
<dbReference type="Pfam" id="PF13927">
    <property type="entry name" value="Ig_3"/>
    <property type="match status" value="1"/>
</dbReference>
<dbReference type="GO" id="GO:0045162">
    <property type="term" value="P:clustering of voltage-gated sodium channels"/>
    <property type="evidence" value="ECO:0007669"/>
    <property type="project" value="UniProtKB-ARBA"/>
</dbReference>
<dbReference type="CDD" id="cd00063">
    <property type="entry name" value="FN3"/>
    <property type="match status" value="3"/>
</dbReference>
<dbReference type="FunFam" id="2.60.40.10:FF:000057">
    <property type="entry name" value="neural cell adhesion molecule L1"/>
    <property type="match status" value="1"/>
</dbReference>
<keyword evidence="17 19" id="KW-0424">Laminin EGF-like domain</keyword>
<dbReference type="GO" id="GO:0007155">
    <property type="term" value="P:cell adhesion"/>
    <property type="evidence" value="ECO:0007669"/>
    <property type="project" value="UniProtKB-KW"/>
</dbReference>
<dbReference type="FunFam" id="2.60.40.10:FF:000512">
    <property type="entry name" value="neurofascin isoform X1"/>
    <property type="match status" value="1"/>
</dbReference>
<dbReference type="InterPro" id="IPR007110">
    <property type="entry name" value="Ig-like_dom"/>
</dbReference>
<evidence type="ECO:0000256" key="3">
    <source>
        <dbReference type="ARBA" id="ARBA00008588"/>
    </source>
</evidence>
<dbReference type="SUPFAM" id="SSF48726">
    <property type="entry name" value="Immunoglobulin"/>
    <property type="match status" value="4"/>
</dbReference>
<keyword evidence="15 19" id="KW-1015">Disulfide bond</keyword>
<evidence type="ECO:0000256" key="12">
    <source>
        <dbReference type="ARBA" id="ARBA00022989"/>
    </source>
</evidence>
<dbReference type="Gene3D" id="2.60.120.260">
    <property type="entry name" value="Galactose-binding domain-like"/>
    <property type="match status" value="1"/>
</dbReference>
<evidence type="ECO:0000256" key="10">
    <source>
        <dbReference type="ARBA" id="ARBA00022869"/>
    </source>
</evidence>
<dbReference type="SMART" id="SM00180">
    <property type="entry name" value="EGF_Lam"/>
    <property type="match status" value="4"/>
</dbReference>
<dbReference type="SMART" id="SM00136">
    <property type="entry name" value="LamNT"/>
    <property type="match status" value="1"/>
</dbReference>
<dbReference type="InterPro" id="IPR003006">
    <property type="entry name" value="Ig/MHC_CS"/>
</dbReference>
<evidence type="ECO:0000256" key="19">
    <source>
        <dbReference type="PROSITE-ProRule" id="PRU00460"/>
    </source>
</evidence>
<dbReference type="SMART" id="SM00408">
    <property type="entry name" value="IGc2"/>
    <property type="match status" value="4"/>
</dbReference>
<evidence type="ECO:0000256" key="18">
    <source>
        <dbReference type="ARBA" id="ARBA00023319"/>
    </source>
</evidence>
<feature type="compositionally biased region" description="Basic and acidic residues" evidence="21">
    <location>
        <begin position="2003"/>
        <end position="2025"/>
    </location>
</feature>
<comment type="caution">
    <text evidence="26">The sequence shown here is derived from an EMBL/GenBank/DDBJ whole genome shotgun (WGS) entry which is preliminary data.</text>
</comment>
<sequence length="2025" mass="223837">MTWVGDGAAAQSRASSACGRANLVINSPLLLRSRVRARLRYSGVGGPPITSPDCGQLVHPCPPLSGKPCLEVALGAVGPGETAGVGTAAFWAGKRRARAVTPQGRQGCERRGETRVPLCKESFLPELCTLGSKHRQRVLSGPGARGLGGVERGQVGLHKIVSLYGLIPARNTFSLLWKPQTLDMPFKGLLNSLTVDSSIEWLLPALIPEGVFQNLKCRNFCYLLTERLNLCKLKEGAYGKPDYIPKRNAKKTFGLKKSKEEQFLQIGRSSSKGANVPITNIWFSLILFAHSPADIDGEKAKLLEDYKDPLVTMKPGSGTLTINIMSEGKAETYEGVYQCTARNERGAAISNNIVIRPSKDTREDYICYARFNHTQTIQQKQPISVKVISVDELNDTIAANLSDTEFYGAKSHRQRPPTFLTPDGNTSRKEELRGNVLSLECIAEGLPTPIIYWIKEDGTLPINRTFYRNFKKTLQIVQVTEADSGNYQCIAKNSLGAIHHTISVTVKAAPYWIIAPQNLVLSPEEDGTLICRANGNPKPRISWLSNGVPIEIAPDDPSRKIDGDTIIFSKVQERSSAVYQCNASNEYGYLLANAFVNVLAEPPRILTSANTLYQVIANRPALLDCAFFGSPLPAIEWFKDAKGSALREDIYVLHENGTLEIPVAQKDSTGTYTCVARNKLGMAKNDVHLEIKDPTRIIKQPEYAVVQRGSTVSFECKVKHDHTLIPTVTWLKDHGELPSDGRFTVDKDYLVVADVNDDDGGTYTCVANTTLDNVSASAVLSVVDVPNPPFDLELTDQLDRSVQLSWTPGDDNNSPITITYRWVNEFMSWVCCMYVVWPEFIIEYEDAMHEPGLWHHQAEVPGTQTTAQLKLSPYVNYSFRVMAENNLGRSLPSEASEQYLTKAAEPDKNPTAVEGLGSEPDNLVITWKPLNGFESNGPGLQYKVSWRQKDGDDEWTSVVVANVSKYIVSGTPTFVPYLIKVQALNDAGFAPEPAAVMGHSGEDLPMVAPGNVHVNVIYYWKAQSSLTRNRRHIEKKILTFQGSKTHGMLPGLEPFSHYTLNVRVVNGKGEGPASPDKVFNTPEGVNSTHELGPLVDLKIPANKTRWILKNLNISTRYKFYFYAQTAAGSGSQITEEAITTVDEGHCGKADRIVMLRTESKRNPLENNFVFDVVIPSIIAAAGKRNKGGKYPVKEKEDAHADPEIQPMKEDDGTFGEYSDAEDHKPLKKGSRTPSDRTVKKEDSDDSLVDYGEGVNGQFNEDGSFIGQYSGLLSYMDAQEECSRDACHPTTGDLLVGRSGQLTASSTCGLDGARKYCILSYLEGEQKCFICDSRFPYDPHTQPNSHTIENVITSFEPEREKKWWQSENACECDPDGTISGGLCVSHSDPDSGSMTGRCLCKEKVEGAKCDRCKPDHYGLSAPDPRGRQCRSCTEPAPGYFFASLNFYLYEAEEATPLQGLAPLVRISLTLLTDFIWWSVGKYIKHTLEIVGKVQCGECSAGFYGNPRISRAPCRPCAYNNNIDVTDPGSCSRVTEECLKCLYNTQGPNCQLCKPGYFGSALNQTCTTSQARPVTTVLMDTGIWSLAEEVSHAIVTPGPHSAAALTGQCACRLAYDGKRCSECEENHYEDPLGRCIPCDCNKEGSQKPVCDQDTGTCRCQEGISGPRCDRCARGHDQEFPTCLRCHLCFDQWDHTISSLSTVVQGLIRLAANMEDKRETLPVCEADFKGLRENMSEIERIWRHPVFSSEEFSKVKDYHDCSVSKQIMQLSEQLKTVDEFEDLKETIVRMRSETNFLLEDLQEGNDLHSSAWNASLMDFSKNIKKYYQSSLSTEKKTNETTSIINNSKNTKNDLLSILDILTSKEDLSLEKLKQIKMPNIQILQEKVCGAGEDTACVLSSCGGPSCYSSPALSTNALQKAQEAESVLHSLNNQVHRWKKQEFVELQNQYAVLQHKMSISGLMKETLGKVKQPEGAAAKPAGDTEDNMGRRAGTYSLDTPSFCSETGWRHRGQDGKKSRFGKEDLSFES</sequence>
<dbReference type="SUPFAM" id="SSF57184">
    <property type="entry name" value="Growth factor receptor domain"/>
    <property type="match status" value="1"/>
</dbReference>
<comment type="caution">
    <text evidence="19">Lacks conserved residue(s) required for the propagation of feature annotation.</text>
</comment>
<dbReference type="PROSITE" id="PS50835">
    <property type="entry name" value="IG_LIKE"/>
    <property type="match status" value="4"/>
</dbReference>
<feature type="disulfide bond" evidence="19">
    <location>
        <begin position="1636"/>
        <end position="1648"/>
    </location>
</feature>
<evidence type="ECO:0000256" key="9">
    <source>
        <dbReference type="ARBA" id="ARBA00022737"/>
    </source>
</evidence>
<dbReference type="InterPro" id="IPR026966">
    <property type="entry name" value="Neurofascin/L1/NrCAM_C"/>
</dbReference>
<dbReference type="CDD" id="cd00055">
    <property type="entry name" value="EGF_Lam"/>
    <property type="match status" value="4"/>
</dbReference>
<evidence type="ECO:0000256" key="20">
    <source>
        <dbReference type="SAM" id="Coils"/>
    </source>
</evidence>
<evidence type="ECO:0000256" key="8">
    <source>
        <dbReference type="ARBA" id="ARBA00022729"/>
    </source>
</evidence>
<dbReference type="Pfam" id="PF00053">
    <property type="entry name" value="EGF_laminin"/>
    <property type="match status" value="2"/>
</dbReference>
<feature type="domain" description="Fibronectin type-III" evidence="24">
    <location>
        <begin position="906"/>
        <end position="1003"/>
    </location>
</feature>
<feature type="domain" description="Laminin EGF-like" evidence="22">
    <location>
        <begin position="1636"/>
        <end position="1682"/>
    </location>
</feature>
<feature type="compositionally biased region" description="Basic and acidic residues" evidence="21">
    <location>
        <begin position="1233"/>
        <end position="1242"/>
    </location>
</feature>
<feature type="region of interest" description="Disordered" evidence="21">
    <location>
        <begin position="1185"/>
        <end position="1247"/>
    </location>
</feature>
<organism evidence="26 27">
    <name type="scientific">Ovis aries</name>
    <name type="common">Sheep</name>
    <dbReference type="NCBI Taxonomy" id="9940"/>
    <lineage>
        <taxon>Eukaryota</taxon>
        <taxon>Metazoa</taxon>
        <taxon>Chordata</taxon>
        <taxon>Craniata</taxon>
        <taxon>Vertebrata</taxon>
        <taxon>Euteleostomi</taxon>
        <taxon>Mammalia</taxon>
        <taxon>Eutheria</taxon>
        <taxon>Laurasiatheria</taxon>
        <taxon>Artiodactyla</taxon>
        <taxon>Ruminantia</taxon>
        <taxon>Pecora</taxon>
        <taxon>Bovidae</taxon>
        <taxon>Caprinae</taxon>
        <taxon>Ovis</taxon>
    </lineage>
</organism>
<keyword evidence="12" id="KW-1133">Transmembrane helix</keyword>
<dbReference type="InterPro" id="IPR009030">
    <property type="entry name" value="Growth_fac_rcpt_cys_sf"/>
</dbReference>
<dbReference type="PRINTS" id="PR00011">
    <property type="entry name" value="EGFLAMININ"/>
</dbReference>
<keyword evidence="4" id="KW-1003">Cell membrane</keyword>
<name>A0A836A518_SHEEP</name>
<dbReference type="Pfam" id="PF13882">
    <property type="entry name" value="Bravo_FIGEY"/>
    <property type="match status" value="1"/>
</dbReference>
<dbReference type="Pfam" id="PF00041">
    <property type="entry name" value="fn3"/>
    <property type="match status" value="2"/>
</dbReference>
<dbReference type="InterPro" id="IPR002049">
    <property type="entry name" value="LE_dom"/>
</dbReference>
<dbReference type="InterPro" id="IPR013098">
    <property type="entry name" value="Ig_I-set"/>
</dbReference>
<dbReference type="Pfam" id="PF24973">
    <property type="entry name" value="EGF_LMN_ATRN"/>
    <property type="match status" value="1"/>
</dbReference>
<feature type="disulfide bond" evidence="19">
    <location>
        <begin position="1657"/>
        <end position="1666"/>
    </location>
</feature>
<dbReference type="GO" id="GO:0005604">
    <property type="term" value="C:basement membrane"/>
    <property type="evidence" value="ECO:0007669"/>
    <property type="project" value="UniProtKB-SubCell"/>
</dbReference>
<comment type="subcellular location">
    <subcellularLocation>
        <location evidence="1">Cell membrane</location>
        <topology evidence="1">Single-pass type I membrane protein</topology>
    </subcellularLocation>
    <subcellularLocation>
        <location evidence="2">Secreted</location>
        <location evidence="2">Extracellular space</location>
        <location evidence="2">Extracellular matrix</location>
        <location evidence="2">Basement membrane</location>
    </subcellularLocation>
</comment>
<dbReference type="GO" id="GO:0043005">
    <property type="term" value="C:neuron projection"/>
    <property type="evidence" value="ECO:0007669"/>
    <property type="project" value="TreeGrafter"/>
</dbReference>
<dbReference type="EMBL" id="JAEMGP010000004">
    <property type="protein sequence ID" value="KAG5210297.1"/>
    <property type="molecule type" value="Genomic_DNA"/>
</dbReference>
<evidence type="ECO:0000256" key="16">
    <source>
        <dbReference type="ARBA" id="ARBA00023180"/>
    </source>
</evidence>
<feature type="coiled-coil region" evidence="20">
    <location>
        <begin position="1910"/>
        <end position="1937"/>
    </location>
</feature>
<feature type="domain" description="Ig-like" evidence="23">
    <location>
        <begin position="416"/>
        <end position="505"/>
    </location>
</feature>
<dbReference type="InterPro" id="IPR013783">
    <property type="entry name" value="Ig-like_fold"/>
</dbReference>
<dbReference type="Proteomes" id="UP000664991">
    <property type="component" value="Unassembled WGS sequence"/>
</dbReference>
<feature type="domain" description="Laminin N-terminal" evidence="25">
    <location>
        <begin position="1282"/>
        <end position="1366"/>
    </location>
</feature>
<evidence type="ECO:0000259" key="23">
    <source>
        <dbReference type="PROSITE" id="PS50835"/>
    </source>
</evidence>
<evidence type="ECO:0000256" key="5">
    <source>
        <dbReference type="ARBA" id="ARBA00022525"/>
    </source>
</evidence>
<evidence type="ECO:0000256" key="21">
    <source>
        <dbReference type="SAM" id="MobiDB-lite"/>
    </source>
</evidence>
<dbReference type="Pfam" id="PF24999">
    <property type="entry name" value="LAMB4"/>
    <property type="match status" value="1"/>
</dbReference>
<dbReference type="Gene3D" id="2.10.25.10">
    <property type="entry name" value="Laminin"/>
    <property type="match status" value="4"/>
</dbReference>
<dbReference type="FunFam" id="2.60.40.10:FF:000100">
    <property type="entry name" value="Neuronal cell adhesion molecule a"/>
    <property type="match status" value="1"/>
</dbReference>
<feature type="disulfide bond" evidence="19">
    <location>
        <begin position="1638"/>
        <end position="1655"/>
    </location>
</feature>
<evidence type="ECO:0000256" key="6">
    <source>
        <dbReference type="ARBA" id="ARBA00022530"/>
    </source>
</evidence>
<evidence type="ECO:0000256" key="7">
    <source>
        <dbReference type="ARBA" id="ARBA00022692"/>
    </source>
</evidence>
<dbReference type="InterPro" id="IPR003961">
    <property type="entry name" value="FN3_dom"/>
</dbReference>
<dbReference type="FunFam" id="2.60.40.10:FF:000078">
    <property type="entry name" value="Neuronal cell adhesion molecule"/>
    <property type="match status" value="1"/>
</dbReference>
<dbReference type="FunFam" id="2.10.25.10:FF:000135">
    <property type="entry name" value="Laminin subunit beta 4"/>
    <property type="match status" value="1"/>
</dbReference>
<feature type="domain" description="Ig-like" evidence="23">
    <location>
        <begin position="510"/>
        <end position="597"/>
    </location>
</feature>
<evidence type="ECO:0000256" key="2">
    <source>
        <dbReference type="ARBA" id="ARBA00004302"/>
    </source>
</evidence>
<dbReference type="Pfam" id="PF07679">
    <property type="entry name" value="I-set"/>
    <property type="match status" value="3"/>
</dbReference>
<reference evidence="26 27" key="1">
    <citation type="submission" date="2020-12" db="EMBL/GenBank/DDBJ databases">
        <title>De novo assembly of Tibetan sheep genome.</title>
        <authorList>
            <person name="Li X."/>
        </authorList>
    </citation>
    <scope>NUCLEOTIDE SEQUENCE [LARGE SCALE GENOMIC DNA]</scope>
    <source>
        <tissue evidence="26">Heart</tissue>
    </source>
</reference>
<evidence type="ECO:0000259" key="24">
    <source>
        <dbReference type="PROSITE" id="PS50853"/>
    </source>
</evidence>
<gene>
    <name evidence="26" type="ORF">JEQ12_015491</name>
</gene>
<keyword evidence="10" id="KW-0084">Basement membrane</keyword>
<dbReference type="FunFam" id="2.60.40.10:FF:000347">
    <property type="entry name" value="Neuronal cell adhesion molecule"/>
    <property type="match status" value="1"/>
</dbReference>
<evidence type="ECO:0000256" key="15">
    <source>
        <dbReference type="ARBA" id="ARBA00023157"/>
    </source>
</evidence>
<dbReference type="SMART" id="SM00060">
    <property type="entry name" value="FN3"/>
    <property type="match status" value="3"/>
</dbReference>
<dbReference type="SUPFAM" id="SSF49265">
    <property type="entry name" value="Fibronectin type III"/>
    <property type="match status" value="2"/>
</dbReference>
<feature type="compositionally biased region" description="Basic and acidic residues" evidence="21">
    <location>
        <begin position="1191"/>
        <end position="1211"/>
    </location>
</feature>
<dbReference type="InterPro" id="IPR008211">
    <property type="entry name" value="Laminin_N"/>
</dbReference>
<evidence type="ECO:0000256" key="1">
    <source>
        <dbReference type="ARBA" id="ARBA00004251"/>
    </source>
</evidence>
<evidence type="ECO:0000256" key="11">
    <source>
        <dbReference type="ARBA" id="ARBA00022889"/>
    </source>
</evidence>
<keyword evidence="16" id="KW-0325">Glycoprotein</keyword>
<accession>A0A836A518</accession>
<evidence type="ECO:0000259" key="22">
    <source>
        <dbReference type="PROSITE" id="PS50027"/>
    </source>
</evidence>
<dbReference type="PANTHER" id="PTHR12231:SF257">
    <property type="entry name" value="NEURAL CELL ADHESION MOLECULE L1-LIKE PROTEIN"/>
    <property type="match status" value="1"/>
</dbReference>
<feature type="domain" description="Ig-like" evidence="23">
    <location>
        <begin position="603"/>
        <end position="690"/>
    </location>
</feature>
<dbReference type="PANTHER" id="PTHR12231">
    <property type="entry name" value="CTX-RELATED TYPE I TRANSMEMBRANE PROTEIN"/>
    <property type="match status" value="1"/>
</dbReference>
<feature type="region of interest" description="Disordered" evidence="21">
    <location>
        <begin position="1967"/>
        <end position="2025"/>
    </location>
</feature>
<dbReference type="InterPro" id="IPR003598">
    <property type="entry name" value="Ig_sub2"/>
</dbReference>
<dbReference type="FunFam" id="2.60.40.10:FF:000005">
    <property type="entry name" value="Neuronal cell adhesion molecule"/>
    <property type="match status" value="1"/>
</dbReference>
<comment type="similarity">
    <text evidence="3">Belongs to the immunoglobulin superfamily. L1/neurofascin/NgCAM family.</text>
</comment>
<evidence type="ECO:0000256" key="17">
    <source>
        <dbReference type="ARBA" id="ARBA00023292"/>
    </source>
</evidence>
<feature type="domain" description="Laminin EGF-like" evidence="22">
    <location>
        <begin position="1369"/>
        <end position="1430"/>
    </location>
</feature>
<dbReference type="InterPro" id="IPR036179">
    <property type="entry name" value="Ig-like_dom_sf"/>
</dbReference>
<evidence type="ECO:0008006" key="28">
    <source>
        <dbReference type="Google" id="ProtNLM"/>
    </source>
</evidence>
<keyword evidence="14" id="KW-0472">Membrane</keyword>
<protein>
    <recommendedName>
        <fullName evidence="28">Neuronal cell adhesion molecule</fullName>
    </recommendedName>
</protein>
<dbReference type="InterPro" id="IPR056863">
    <property type="entry name" value="LMN_ATRN_NET-like_EGF"/>
</dbReference>
<dbReference type="PROSITE" id="PS51117">
    <property type="entry name" value="LAMININ_NTER"/>
    <property type="match status" value="1"/>
</dbReference>
<evidence type="ECO:0000313" key="27">
    <source>
        <dbReference type="Proteomes" id="UP000664991"/>
    </source>
</evidence>
<dbReference type="PROSITE" id="PS01248">
    <property type="entry name" value="EGF_LAM_1"/>
    <property type="match status" value="1"/>
</dbReference>
<dbReference type="GO" id="GO:0072359">
    <property type="term" value="P:circulatory system development"/>
    <property type="evidence" value="ECO:0007669"/>
    <property type="project" value="UniProtKB-ARBA"/>
</dbReference>
<dbReference type="Gene3D" id="2.60.40.10">
    <property type="entry name" value="Immunoglobulins"/>
    <property type="match status" value="8"/>
</dbReference>
<evidence type="ECO:0000256" key="14">
    <source>
        <dbReference type="ARBA" id="ARBA00023136"/>
    </source>
</evidence>
<dbReference type="InterPro" id="IPR056860">
    <property type="entry name" value="LAMB4_dom"/>
</dbReference>
<keyword evidence="8" id="KW-0732">Signal</keyword>
<keyword evidence="11" id="KW-0130">Cell adhesion</keyword>
<feature type="disulfide bond" evidence="19">
    <location>
        <begin position="1399"/>
        <end position="1408"/>
    </location>
</feature>
<dbReference type="CDD" id="cd05868">
    <property type="entry name" value="Ig4_NrCAM"/>
    <property type="match status" value="1"/>
</dbReference>
<evidence type="ECO:0000313" key="26">
    <source>
        <dbReference type="EMBL" id="KAG5210297.1"/>
    </source>
</evidence>
<keyword evidence="6" id="KW-0272">Extracellular matrix</keyword>
<keyword evidence="9" id="KW-0677">Repeat</keyword>
<keyword evidence="18" id="KW-0393">Immunoglobulin domain</keyword>
<dbReference type="Pfam" id="PF00055">
    <property type="entry name" value="Laminin_N"/>
    <property type="match status" value="1"/>
</dbReference>
<dbReference type="PROSITE" id="PS50027">
    <property type="entry name" value="EGF_LAM_2"/>
    <property type="match status" value="2"/>
</dbReference>
<dbReference type="InterPro" id="IPR003599">
    <property type="entry name" value="Ig_sub"/>
</dbReference>
<feature type="domain" description="Fibronectin type-III" evidence="24">
    <location>
        <begin position="788"/>
        <end position="904"/>
    </location>
</feature>
<dbReference type="InterPro" id="IPR051170">
    <property type="entry name" value="Neural/epithelial_adhesion"/>
</dbReference>